<name>A0A4C1YNS8_EUMVA</name>
<evidence type="ECO:0000313" key="2">
    <source>
        <dbReference type="EMBL" id="GBP76005.1"/>
    </source>
</evidence>
<sequence length="91" mass="9946">MSHALITTSLKALRSLACKMYDNKILFRSEMVGVNGIVRRGTVSSYGCRLKRAPTCSSYSSVRRVPAPNARPVSSAPAPPPRALSIRTQFH</sequence>
<gene>
    <name evidence="2" type="ORF">EVAR_51869_1</name>
</gene>
<dbReference type="OrthoDB" id="10053194at2759"/>
<protein>
    <submittedName>
        <fullName evidence="2">Uncharacterized protein</fullName>
    </submittedName>
</protein>
<dbReference type="AlphaFoldDB" id="A0A4C1YNS8"/>
<evidence type="ECO:0000313" key="3">
    <source>
        <dbReference type="Proteomes" id="UP000299102"/>
    </source>
</evidence>
<keyword evidence="3" id="KW-1185">Reference proteome</keyword>
<feature type="compositionally biased region" description="Low complexity" evidence="1">
    <location>
        <begin position="66"/>
        <end position="76"/>
    </location>
</feature>
<reference evidence="2 3" key="1">
    <citation type="journal article" date="2019" name="Commun. Biol.">
        <title>The bagworm genome reveals a unique fibroin gene that provides high tensile strength.</title>
        <authorList>
            <person name="Kono N."/>
            <person name="Nakamura H."/>
            <person name="Ohtoshi R."/>
            <person name="Tomita M."/>
            <person name="Numata K."/>
            <person name="Arakawa K."/>
        </authorList>
    </citation>
    <scope>NUCLEOTIDE SEQUENCE [LARGE SCALE GENOMIC DNA]</scope>
</reference>
<dbReference type="Proteomes" id="UP000299102">
    <property type="component" value="Unassembled WGS sequence"/>
</dbReference>
<organism evidence="2 3">
    <name type="scientific">Eumeta variegata</name>
    <name type="common">Bagworm moth</name>
    <name type="synonym">Eumeta japonica</name>
    <dbReference type="NCBI Taxonomy" id="151549"/>
    <lineage>
        <taxon>Eukaryota</taxon>
        <taxon>Metazoa</taxon>
        <taxon>Ecdysozoa</taxon>
        <taxon>Arthropoda</taxon>
        <taxon>Hexapoda</taxon>
        <taxon>Insecta</taxon>
        <taxon>Pterygota</taxon>
        <taxon>Neoptera</taxon>
        <taxon>Endopterygota</taxon>
        <taxon>Lepidoptera</taxon>
        <taxon>Glossata</taxon>
        <taxon>Ditrysia</taxon>
        <taxon>Tineoidea</taxon>
        <taxon>Psychidae</taxon>
        <taxon>Oiketicinae</taxon>
        <taxon>Eumeta</taxon>
    </lineage>
</organism>
<comment type="caution">
    <text evidence="2">The sequence shown here is derived from an EMBL/GenBank/DDBJ whole genome shotgun (WGS) entry which is preliminary data.</text>
</comment>
<proteinExistence type="predicted"/>
<feature type="region of interest" description="Disordered" evidence="1">
    <location>
        <begin position="66"/>
        <end position="91"/>
    </location>
</feature>
<dbReference type="EMBL" id="BGZK01001272">
    <property type="protein sequence ID" value="GBP76005.1"/>
    <property type="molecule type" value="Genomic_DNA"/>
</dbReference>
<accession>A0A4C1YNS8</accession>
<evidence type="ECO:0000256" key="1">
    <source>
        <dbReference type="SAM" id="MobiDB-lite"/>
    </source>
</evidence>